<sequence length="189" mass="21206">MAVITGLDVETTGLEFSDGHKIIELAIVMWDFPSMTVKAERVWRFNPERAISAKAQEIHGITYEELADKPLFAEFAPTISKILDVSDLVIAHNADFDIPFIKHELEQSALFPKVKSFCTMKNSRWATPLGKNSSLKELCFALGIEYDLDKAHGALYDVQVMMAAFKEAHRMGFFQSHLDAVKEQEALAA</sequence>
<accession>A0A6J5KNS1</accession>
<gene>
    <name evidence="4" type="ORF">UFOVP220_62</name>
    <name evidence="2" type="ORF">UFOVP26_26</name>
    <name evidence="3" type="ORF">UFOVP44_71</name>
</gene>
<dbReference type="GO" id="GO:0008408">
    <property type="term" value="F:3'-5' exonuclease activity"/>
    <property type="evidence" value="ECO:0007669"/>
    <property type="project" value="TreeGrafter"/>
</dbReference>
<organism evidence="2">
    <name type="scientific">uncultured Caudovirales phage</name>
    <dbReference type="NCBI Taxonomy" id="2100421"/>
    <lineage>
        <taxon>Viruses</taxon>
        <taxon>Duplodnaviria</taxon>
        <taxon>Heunggongvirae</taxon>
        <taxon>Uroviricota</taxon>
        <taxon>Caudoviricetes</taxon>
        <taxon>Peduoviridae</taxon>
        <taxon>Maltschvirus</taxon>
        <taxon>Maltschvirus maltsch</taxon>
    </lineage>
</organism>
<dbReference type="CDD" id="cd06127">
    <property type="entry name" value="DEDDh"/>
    <property type="match status" value="1"/>
</dbReference>
<dbReference type="EMBL" id="LR796176">
    <property type="protein sequence ID" value="CAB4123865.1"/>
    <property type="molecule type" value="Genomic_DNA"/>
</dbReference>
<evidence type="ECO:0000313" key="3">
    <source>
        <dbReference type="EMBL" id="CAB4123865.1"/>
    </source>
</evidence>
<dbReference type="SMART" id="SM00479">
    <property type="entry name" value="EXOIII"/>
    <property type="match status" value="1"/>
</dbReference>
<dbReference type="GO" id="GO:0003887">
    <property type="term" value="F:DNA-directed DNA polymerase activity"/>
    <property type="evidence" value="ECO:0007669"/>
    <property type="project" value="InterPro"/>
</dbReference>
<name>A0A6J5KNS1_9CAUD</name>
<dbReference type="EMBL" id="LR798268">
    <property type="protein sequence ID" value="CAB5219306.1"/>
    <property type="molecule type" value="Genomic_DNA"/>
</dbReference>
<dbReference type="NCBIfam" id="TIGR00573">
    <property type="entry name" value="dnaq"/>
    <property type="match status" value="1"/>
</dbReference>
<keyword evidence="2" id="KW-0378">Hydrolase</keyword>
<dbReference type="EMBL" id="LR796152">
    <property type="protein sequence ID" value="CAB4121780.1"/>
    <property type="molecule type" value="Genomic_DNA"/>
</dbReference>
<dbReference type="GO" id="GO:0003677">
    <property type="term" value="F:DNA binding"/>
    <property type="evidence" value="ECO:0007669"/>
    <property type="project" value="InterPro"/>
</dbReference>
<dbReference type="Pfam" id="PF00929">
    <property type="entry name" value="RNase_T"/>
    <property type="match status" value="1"/>
</dbReference>
<proteinExistence type="predicted"/>
<evidence type="ECO:0000313" key="4">
    <source>
        <dbReference type="EMBL" id="CAB5219306.1"/>
    </source>
</evidence>
<dbReference type="PANTHER" id="PTHR30231:SF37">
    <property type="entry name" value="EXODEOXYRIBONUCLEASE 10"/>
    <property type="match status" value="1"/>
</dbReference>
<evidence type="ECO:0000313" key="2">
    <source>
        <dbReference type="EMBL" id="CAB4121780.1"/>
    </source>
</evidence>
<dbReference type="FunFam" id="3.30.420.10:FF:000045">
    <property type="entry name" value="3'-5' exonuclease DinG"/>
    <property type="match status" value="1"/>
</dbReference>
<reference evidence="2" key="1">
    <citation type="submission" date="2020-04" db="EMBL/GenBank/DDBJ databases">
        <authorList>
            <person name="Chiriac C."/>
            <person name="Salcher M."/>
            <person name="Ghai R."/>
            <person name="Kavagutti S V."/>
        </authorList>
    </citation>
    <scope>NUCLEOTIDE SEQUENCE</scope>
</reference>
<dbReference type="InterPro" id="IPR036397">
    <property type="entry name" value="RNaseH_sf"/>
</dbReference>
<dbReference type="InterPro" id="IPR006054">
    <property type="entry name" value="DnaQ"/>
</dbReference>
<evidence type="ECO:0000259" key="1">
    <source>
        <dbReference type="SMART" id="SM00479"/>
    </source>
</evidence>
<dbReference type="SUPFAM" id="SSF53098">
    <property type="entry name" value="Ribonuclease H-like"/>
    <property type="match status" value="1"/>
</dbReference>
<dbReference type="InterPro" id="IPR012337">
    <property type="entry name" value="RNaseH-like_sf"/>
</dbReference>
<dbReference type="InterPro" id="IPR013520">
    <property type="entry name" value="Ribonucl_H"/>
</dbReference>
<feature type="domain" description="Exonuclease" evidence="1">
    <location>
        <begin position="3"/>
        <end position="174"/>
    </location>
</feature>
<dbReference type="Gene3D" id="3.30.420.10">
    <property type="entry name" value="Ribonuclease H-like superfamily/Ribonuclease H"/>
    <property type="match status" value="1"/>
</dbReference>
<dbReference type="PANTHER" id="PTHR30231">
    <property type="entry name" value="DNA POLYMERASE III SUBUNIT EPSILON"/>
    <property type="match status" value="1"/>
</dbReference>
<dbReference type="GO" id="GO:0045004">
    <property type="term" value="P:DNA replication proofreading"/>
    <property type="evidence" value="ECO:0007669"/>
    <property type="project" value="TreeGrafter"/>
</dbReference>
<keyword evidence="2" id="KW-0269">Exonuclease</keyword>
<protein>
    <submittedName>
        <fullName evidence="2">DnaQ DNA polymerase III, epsilon subunit and related 3'-5' exonucleases</fullName>
    </submittedName>
</protein>
<keyword evidence="2" id="KW-0540">Nuclease</keyword>